<evidence type="ECO:0000313" key="2">
    <source>
        <dbReference type="Proteomes" id="UP000053904"/>
    </source>
</evidence>
<dbReference type="AlphaFoldDB" id="A0A101HI64"/>
<sequence>MKKLYHGSNLPDLDVIIPNRSGYVHATSELAFALIFSSRERNSLIAKWGMGKNNIPYFCERVRDIFNTLYSGQSSYIYVLDDTNFFQKDKTWRYEYISDKEAKVLDQIVVGDIKEYLLDMQKNGEFQLIRYEDRKKYFPNIDDETVQIVLSIAKKYGKDRAVNDCNKWRPDILEEVKLLLDK</sequence>
<reference evidence="2" key="1">
    <citation type="journal article" date="2015" name="MBio">
        <title>Genome-Resolved Metagenomic Analysis Reveals Roles for Candidate Phyla and Other Microbial Community Members in Biogeochemical Transformations in Oil Reservoirs.</title>
        <authorList>
            <person name="Hu P."/>
            <person name="Tom L."/>
            <person name="Singh A."/>
            <person name="Thomas B.C."/>
            <person name="Baker B.J."/>
            <person name="Piceno Y.M."/>
            <person name="Andersen G.L."/>
            <person name="Banfield J.F."/>
        </authorList>
    </citation>
    <scope>NUCLEOTIDE SEQUENCE [LARGE SCALE GENOMIC DNA]</scope>
</reference>
<accession>A0A101HI64</accession>
<evidence type="ECO:0000313" key="1">
    <source>
        <dbReference type="EMBL" id="KUK77297.1"/>
    </source>
</evidence>
<gene>
    <name evidence="1" type="ORF">XD93_0416</name>
</gene>
<proteinExistence type="predicted"/>
<protein>
    <submittedName>
        <fullName evidence="1">Uncharacterized protein</fullName>
    </submittedName>
</protein>
<dbReference type="EMBL" id="LGGO01000046">
    <property type="protein sequence ID" value="KUK77297.1"/>
    <property type="molecule type" value="Genomic_DNA"/>
</dbReference>
<comment type="caution">
    <text evidence="1">The sequence shown here is derived from an EMBL/GenBank/DDBJ whole genome shotgun (WGS) entry which is preliminary data.</text>
</comment>
<name>A0A101HI64_9BACT</name>
<dbReference type="Proteomes" id="UP000053904">
    <property type="component" value="Unassembled WGS sequence"/>
</dbReference>
<organism evidence="1 2">
    <name type="scientific">candidate division WS6 bacterium 34_10</name>
    <dbReference type="NCBI Taxonomy" id="1641389"/>
    <lineage>
        <taxon>Bacteria</taxon>
        <taxon>Candidatus Dojkabacteria</taxon>
    </lineage>
</organism>